<dbReference type="CDD" id="cd02966">
    <property type="entry name" value="TlpA_like_family"/>
    <property type="match status" value="1"/>
</dbReference>
<dbReference type="Gene3D" id="3.40.30.10">
    <property type="entry name" value="Glutaredoxin"/>
    <property type="match status" value="1"/>
</dbReference>
<dbReference type="Proteomes" id="UP001597502">
    <property type="component" value="Unassembled WGS sequence"/>
</dbReference>
<dbReference type="PANTHER" id="PTHR42852">
    <property type="entry name" value="THIOL:DISULFIDE INTERCHANGE PROTEIN DSBE"/>
    <property type="match status" value="1"/>
</dbReference>
<evidence type="ECO:0000256" key="3">
    <source>
        <dbReference type="ARBA" id="ARBA00022968"/>
    </source>
</evidence>
<dbReference type="EMBL" id="JBHUNA010000009">
    <property type="protein sequence ID" value="MFD2760406.1"/>
    <property type="molecule type" value="Genomic_DNA"/>
</dbReference>
<dbReference type="PANTHER" id="PTHR42852:SF6">
    <property type="entry name" value="THIOL:DISULFIDE INTERCHANGE PROTEIN DSBE"/>
    <property type="match status" value="1"/>
</dbReference>
<keyword evidence="6" id="KW-0812">Transmembrane</keyword>
<evidence type="ECO:0000256" key="2">
    <source>
        <dbReference type="ARBA" id="ARBA00022748"/>
    </source>
</evidence>
<dbReference type="RefSeq" id="WP_382391854.1">
    <property type="nucleotide sequence ID" value="NZ_JBHUNA010000009.1"/>
</dbReference>
<name>A0ABW5V3I0_9BACI</name>
<comment type="caution">
    <text evidence="8">The sequence shown here is derived from an EMBL/GenBank/DDBJ whole genome shotgun (WGS) entry which is preliminary data.</text>
</comment>
<dbReference type="InterPro" id="IPR036249">
    <property type="entry name" value="Thioredoxin-like_sf"/>
</dbReference>
<evidence type="ECO:0000313" key="8">
    <source>
        <dbReference type="EMBL" id="MFD2760406.1"/>
    </source>
</evidence>
<evidence type="ECO:0000256" key="4">
    <source>
        <dbReference type="ARBA" id="ARBA00023157"/>
    </source>
</evidence>
<evidence type="ECO:0000256" key="1">
    <source>
        <dbReference type="ARBA" id="ARBA00004196"/>
    </source>
</evidence>
<keyword evidence="2" id="KW-0201">Cytochrome c-type biogenesis</keyword>
<sequence length="178" mass="20773">MNRERKRKRRKYFRIFLLLIMLSAVIYALYLNIFKEQYNVSKGDDAPNFSLETLQGERVQLKDYRGKGVFLNFWGTWCKPCETEMPYMENAYKVFKEQGVEILAVNIEESNLVVRNFVDKFGLTFPILMDRGGEVTELYGIGPIPTTYLIDKNGKVVKIITGSMTQQDVKEYMNLIKP</sequence>
<dbReference type="Pfam" id="PF00578">
    <property type="entry name" value="AhpC-TSA"/>
    <property type="match status" value="1"/>
</dbReference>
<evidence type="ECO:0000256" key="5">
    <source>
        <dbReference type="ARBA" id="ARBA00023284"/>
    </source>
</evidence>
<keyword evidence="6" id="KW-1133">Transmembrane helix</keyword>
<dbReference type="InterPro" id="IPR013766">
    <property type="entry name" value="Thioredoxin_domain"/>
</dbReference>
<keyword evidence="9" id="KW-1185">Reference proteome</keyword>
<proteinExistence type="predicted"/>
<protein>
    <submittedName>
        <fullName evidence="8">Thiol-disulfide oxidoreductase ResA</fullName>
    </submittedName>
</protein>
<dbReference type="SUPFAM" id="SSF52833">
    <property type="entry name" value="Thioredoxin-like"/>
    <property type="match status" value="1"/>
</dbReference>
<accession>A0ABW5V3I0</accession>
<comment type="subcellular location">
    <subcellularLocation>
        <location evidence="1">Cell envelope</location>
    </subcellularLocation>
</comment>
<keyword evidence="4" id="KW-1015">Disulfide bond</keyword>
<dbReference type="InterPro" id="IPR050553">
    <property type="entry name" value="Thioredoxin_ResA/DsbE_sf"/>
</dbReference>
<dbReference type="PROSITE" id="PS51352">
    <property type="entry name" value="THIOREDOXIN_2"/>
    <property type="match status" value="1"/>
</dbReference>
<keyword evidence="3" id="KW-0735">Signal-anchor</keyword>
<organism evidence="8 9">
    <name type="scientific">Lentibacillus juripiscarius</name>
    <dbReference type="NCBI Taxonomy" id="257446"/>
    <lineage>
        <taxon>Bacteria</taxon>
        <taxon>Bacillati</taxon>
        <taxon>Bacillota</taxon>
        <taxon>Bacilli</taxon>
        <taxon>Bacillales</taxon>
        <taxon>Bacillaceae</taxon>
        <taxon>Lentibacillus</taxon>
    </lineage>
</organism>
<feature type="transmembrane region" description="Helical" evidence="6">
    <location>
        <begin position="12"/>
        <end position="31"/>
    </location>
</feature>
<keyword evidence="5" id="KW-0676">Redox-active center</keyword>
<keyword evidence="6" id="KW-0472">Membrane</keyword>
<gene>
    <name evidence="8" type="primary">resA</name>
    <name evidence="8" type="ORF">ACFSUO_05410</name>
</gene>
<reference evidence="9" key="1">
    <citation type="journal article" date="2019" name="Int. J. Syst. Evol. Microbiol.">
        <title>The Global Catalogue of Microorganisms (GCM) 10K type strain sequencing project: providing services to taxonomists for standard genome sequencing and annotation.</title>
        <authorList>
            <consortium name="The Broad Institute Genomics Platform"/>
            <consortium name="The Broad Institute Genome Sequencing Center for Infectious Disease"/>
            <person name="Wu L."/>
            <person name="Ma J."/>
        </authorList>
    </citation>
    <scope>NUCLEOTIDE SEQUENCE [LARGE SCALE GENOMIC DNA]</scope>
    <source>
        <strain evidence="9">TISTR 1535</strain>
    </source>
</reference>
<feature type="domain" description="Thioredoxin" evidence="7">
    <location>
        <begin position="40"/>
        <end position="178"/>
    </location>
</feature>
<evidence type="ECO:0000313" key="9">
    <source>
        <dbReference type="Proteomes" id="UP001597502"/>
    </source>
</evidence>
<dbReference type="InterPro" id="IPR000866">
    <property type="entry name" value="AhpC/TSA"/>
</dbReference>
<dbReference type="NCBIfam" id="NF002854">
    <property type="entry name" value="PRK03147.1"/>
    <property type="match status" value="1"/>
</dbReference>
<evidence type="ECO:0000256" key="6">
    <source>
        <dbReference type="SAM" id="Phobius"/>
    </source>
</evidence>
<evidence type="ECO:0000259" key="7">
    <source>
        <dbReference type="PROSITE" id="PS51352"/>
    </source>
</evidence>